<protein>
    <submittedName>
        <fullName evidence="15">Cytochrome b</fullName>
    </submittedName>
</protein>
<feature type="transmembrane region" description="Helical" evidence="13">
    <location>
        <begin position="12"/>
        <end position="31"/>
    </location>
</feature>
<reference evidence="15 16" key="1">
    <citation type="submission" date="2020-08" db="EMBL/GenBank/DDBJ databases">
        <title>Novel species isolated from subtropical streams in China.</title>
        <authorList>
            <person name="Lu H."/>
        </authorList>
    </citation>
    <scope>NUCLEOTIDE SEQUENCE [LARGE SCALE GENOMIC DNA]</scope>
    <source>
        <strain evidence="15 16">NL8W</strain>
    </source>
</reference>
<evidence type="ECO:0000256" key="3">
    <source>
        <dbReference type="ARBA" id="ARBA00022448"/>
    </source>
</evidence>
<dbReference type="PANTHER" id="PTHR30529">
    <property type="entry name" value="CYTOCHROME B561"/>
    <property type="match status" value="1"/>
</dbReference>
<dbReference type="EMBL" id="JACOFX010000001">
    <property type="protein sequence ID" value="MBC3906667.1"/>
    <property type="molecule type" value="Genomic_DNA"/>
</dbReference>
<evidence type="ECO:0000313" key="16">
    <source>
        <dbReference type="Proteomes" id="UP000646911"/>
    </source>
</evidence>
<name>A0ABR6Z4G1_9BURK</name>
<dbReference type="InterPro" id="IPR052168">
    <property type="entry name" value="Cytochrome_b561_oxidase"/>
</dbReference>
<evidence type="ECO:0000256" key="2">
    <source>
        <dbReference type="ARBA" id="ARBA00004651"/>
    </source>
</evidence>
<evidence type="ECO:0000256" key="7">
    <source>
        <dbReference type="ARBA" id="ARBA00022723"/>
    </source>
</evidence>
<evidence type="ECO:0000256" key="10">
    <source>
        <dbReference type="ARBA" id="ARBA00023004"/>
    </source>
</evidence>
<dbReference type="Proteomes" id="UP000646911">
    <property type="component" value="Unassembled WGS sequence"/>
</dbReference>
<feature type="transmembrane region" description="Helical" evidence="13">
    <location>
        <begin position="84"/>
        <end position="117"/>
    </location>
</feature>
<accession>A0ABR6Z4G1</accession>
<proteinExistence type="inferred from homology"/>
<keyword evidence="5" id="KW-0349">Heme</keyword>
<keyword evidence="4" id="KW-1003">Cell membrane</keyword>
<evidence type="ECO:0000256" key="4">
    <source>
        <dbReference type="ARBA" id="ARBA00022475"/>
    </source>
</evidence>
<dbReference type="InterPro" id="IPR011577">
    <property type="entry name" value="Cyt_b561_bac/Ni-Hgenase"/>
</dbReference>
<keyword evidence="7" id="KW-0479">Metal-binding</keyword>
<keyword evidence="6 13" id="KW-0812">Transmembrane</keyword>
<evidence type="ECO:0000256" key="9">
    <source>
        <dbReference type="ARBA" id="ARBA00022989"/>
    </source>
</evidence>
<dbReference type="SUPFAM" id="SSF81342">
    <property type="entry name" value="Transmembrane di-heme cytochromes"/>
    <property type="match status" value="1"/>
</dbReference>
<feature type="domain" description="Cytochrome b561 bacterial/Ni-hydrogenase" evidence="14">
    <location>
        <begin position="9"/>
        <end position="181"/>
    </location>
</feature>
<evidence type="ECO:0000256" key="12">
    <source>
        <dbReference type="ARBA" id="ARBA00037975"/>
    </source>
</evidence>
<sequence>MDKPNKLSMLTISLHWIIGILIMGLCAAGVYMTRAEAWDLYPIHKSLGVLVLSAALLRVLWRIKNGWPAPVADYSRLEHLAAKVVKWVLIIGTIALPVSGMLFSGASGHGFGIFSLVLVPAQHMPGNPAEVLAYSEFWARAGASIHQATAYILIAAILLHVAGAGKHHFIDKDATLNRMLNK</sequence>
<keyword evidence="10" id="KW-0408">Iron</keyword>
<evidence type="ECO:0000256" key="1">
    <source>
        <dbReference type="ARBA" id="ARBA00001970"/>
    </source>
</evidence>
<keyword evidence="11 13" id="KW-0472">Membrane</keyword>
<evidence type="ECO:0000313" key="15">
    <source>
        <dbReference type="EMBL" id="MBC3906667.1"/>
    </source>
</evidence>
<feature type="transmembrane region" description="Helical" evidence="13">
    <location>
        <begin position="43"/>
        <end position="63"/>
    </location>
</feature>
<organism evidence="15 16">
    <name type="scientific">Undibacterium umbellatum</name>
    <dbReference type="NCBI Taxonomy" id="2762300"/>
    <lineage>
        <taxon>Bacteria</taxon>
        <taxon>Pseudomonadati</taxon>
        <taxon>Pseudomonadota</taxon>
        <taxon>Betaproteobacteria</taxon>
        <taxon>Burkholderiales</taxon>
        <taxon>Oxalobacteraceae</taxon>
        <taxon>Undibacterium</taxon>
    </lineage>
</organism>
<keyword evidence="16" id="KW-1185">Reference proteome</keyword>
<evidence type="ECO:0000256" key="11">
    <source>
        <dbReference type="ARBA" id="ARBA00023136"/>
    </source>
</evidence>
<gene>
    <name evidence="15" type="ORF">H8L47_03730</name>
</gene>
<comment type="caution">
    <text evidence="15">The sequence shown here is derived from an EMBL/GenBank/DDBJ whole genome shotgun (WGS) entry which is preliminary data.</text>
</comment>
<evidence type="ECO:0000256" key="6">
    <source>
        <dbReference type="ARBA" id="ARBA00022692"/>
    </source>
</evidence>
<feature type="transmembrane region" description="Helical" evidence="13">
    <location>
        <begin position="137"/>
        <end position="162"/>
    </location>
</feature>
<evidence type="ECO:0000256" key="5">
    <source>
        <dbReference type="ARBA" id="ARBA00022617"/>
    </source>
</evidence>
<evidence type="ECO:0000256" key="8">
    <source>
        <dbReference type="ARBA" id="ARBA00022982"/>
    </source>
</evidence>
<comment type="subcellular location">
    <subcellularLocation>
        <location evidence="2">Cell membrane</location>
        <topology evidence="2">Multi-pass membrane protein</topology>
    </subcellularLocation>
</comment>
<dbReference type="PANTHER" id="PTHR30529:SF7">
    <property type="entry name" value="CYTOCHROME B561 BACTERIAL_NI-HYDROGENASE DOMAIN-CONTAINING PROTEIN"/>
    <property type="match status" value="1"/>
</dbReference>
<evidence type="ECO:0000259" key="14">
    <source>
        <dbReference type="Pfam" id="PF01292"/>
    </source>
</evidence>
<comment type="similarity">
    <text evidence="12">Belongs to the cytochrome b561 family.</text>
</comment>
<keyword evidence="3" id="KW-0813">Transport</keyword>
<dbReference type="InterPro" id="IPR016174">
    <property type="entry name" value="Di-haem_cyt_TM"/>
</dbReference>
<dbReference type="Pfam" id="PF01292">
    <property type="entry name" value="Ni_hydr_CYTB"/>
    <property type="match status" value="1"/>
</dbReference>
<keyword evidence="8" id="KW-0249">Electron transport</keyword>
<evidence type="ECO:0000256" key="13">
    <source>
        <dbReference type="SAM" id="Phobius"/>
    </source>
</evidence>
<keyword evidence="9 13" id="KW-1133">Transmembrane helix</keyword>
<comment type="cofactor">
    <cofactor evidence="1">
        <name>heme b</name>
        <dbReference type="ChEBI" id="CHEBI:60344"/>
    </cofactor>
</comment>